<protein>
    <recommendedName>
        <fullName evidence="3">DUF2855 domain-containing protein</fullName>
    </recommendedName>
</protein>
<dbReference type="EMBL" id="JACHLK010000004">
    <property type="protein sequence ID" value="MBB6559741.1"/>
    <property type="molecule type" value="Genomic_DNA"/>
</dbReference>
<organism evidence="1 2">
    <name type="scientific">Acidovorax soli</name>
    <dbReference type="NCBI Taxonomy" id="592050"/>
    <lineage>
        <taxon>Bacteria</taxon>
        <taxon>Pseudomonadati</taxon>
        <taxon>Pseudomonadota</taxon>
        <taxon>Betaproteobacteria</taxon>
        <taxon>Burkholderiales</taxon>
        <taxon>Comamonadaceae</taxon>
        <taxon>Acidovorax</taxon>
    </lineage>
</organism>
<dbReference type="Pfam" id="PF11017">
    <property type="entry name" value="DUF2855"/>
    <property type="match status" value="1"/>
</dbReference>
<evidence type="ECO:0000313" key="2">
    <source>
        <dbReference type="Proteomes" id="UP000575083"/>
    </source>
</evidence>
<evidence type="ECO:0000313" key="1">
    <source>
        <dbReference type="EMBL" id="MBB6559741.1"/>
    </source>
</evidence>
<dbReference type="InterPro" id="IPR021276">
    <property type="entry name" value="DUF2855"/>
</dbReference>
<dbReference type="InterPro" id="IPR011032">
    <property type="entry name" value="GroES-like_sf"/>
</dbReference>
<dbReference type="Proteomes" id="UP000575083">
    <property type="component" value="Unassembled WGS sequence"/>
</dbReference>
<name>A0A7X0U922_9BURK</name>
<dbReference type="RefSeq" id="WP_184857163.1">
    <property type="nucleotide sequence ID" value="NZ_JACHLK010000004.1"/>
</dbReference>
<reference evidence="1 2" key="1">
    <citation type="submission" date="2020-08" db="EMBL/GenBank/DDBJ databases">
        <title>Functional genomics of gut bacteria from endangered species of beetles.</title>
        <authorList>
            <person name="Carlos-Shanley C."/>
        </authorList>
    </citation>
    <scope>NUCLEOTIDE SEQUENCE [LARGE SCALE GENOMIC DNA]</scope>
    <source>
        <strain evidence="1 2">S00198</strain>
    </source>
</reference>
<accession>A0A7X0U922</accession>
<proteinExistence type="predicted"/>
<dbReference type="Gene3D" id="3.90.180.10">
    <property type="entry name" value="Medium-chain alcohol dehydrogenases, catalytic domain"/>
    <property type="match status" value="1"/>
</dbReference>
<evidence type="ECO:0008006" key="3">
    <source>
        <dbReference type="Google" id="ProtNLM"/>
    </source>
</evidence>
<keyword evidence="2" id="KW-1185">Reference proteome</keyword>
<gene>
    <name evidence="1" type="ORF">HNP48_002413</name>
</gene>
<dbReference type="AlphaFoldDB" id="A0A7X0U922"/>
<sequence>MSMLTRLLTDKNALNHTRTEQLPLAPLQPGEAIVRVDRVAVTTNNITYAAFGDAMRYWDFFPTGEVGWGHMPVWGFAEVVASDVEGVAVGERFYGYWPIASHLRMQPVRVTARGFYDGAEHRQGLTSAYNQYTRTSADPAYRAEDENWQMLVRPLFITSFMLADFLVDNGFFGARRLVFSSASSKTAFGTAFCLAQEGGIERVALTSERNRAFVQGLGCYGRTVAYGELEALETAVPTLYVDFSGDEDLRARVHHHLGAALVYDCYAGSAQNTQFLRDAALPGPAPAFYFAPVQIKKRNADWGPEVVNQKFNAAQRAFIERISDPRQPWMRVQEHQGFAAAQTLVDDLHAGRIDPQAGHVVLL</sequence>
<dbReference type="SUPFAM" id="SSF50129">
    <property type="entry name" value="GroES-like"/>
    <property type="match status" value="1"/>
</dbReference>
<comment type="caution">
    <text evidence="1">The sequence shown here is derived from an EMBL/GenBank/DDBJ whole genome shotgun (WGS) entry which is preliminary data.</text>
</comment>